<dbReference type="EMBL" id="BMLT01000016">
    <property type="protein sequence ID" value="GGO88245.1"/>
    <property type="molecule type" value="Genomic_DNA"/>
</dbReference>
<name>A0A917ZPT1_9GAMM</name>
<dbReference type="Proteomes" id="UP000599578">
    <property type="component" value="Unassembled WGS sequence"/>
</dbReference>
<reference evidence="1 2" key="1">
    <citation type="journal article" date="2014" name="Int. J. Syst. Evol. Microbiol.">
        <title>Complete genome sequence of Corynebacterium casei LMG S-19264T (=DSM 44701T), isolated from a smear-ripened cheese.</title>
        <authorList>
            <consortium name="US DOE Joint Genome Institute (JGI-PGF)"/>
            <person name="Walter F."/>
            <person name="Albersmeier A."/>
            <person name="Kalinowski J."/>
            <person name="Ruckert C."/>
        </authorList>
    </citation>
    <scope>NUCLEOTIDE SEQUENCE [LARGE SCALE GENOMIC DNA]</scope>
    <source>
        <strain evidence="1 2">CGMCC 1.7286</strain>
    </source>
</reference>
<dbReference type="AlphaFoldDB" id="A0A917ZPT1"/>
<gene>
    <name evidence="1" type="ORF">GCM10011348_43300</name>
</gene>
<protein>
    <submittedName>
        <fullName evidence="1">Uncharacterized protein</fullName>
    </submittedName>
</protein>
<accession>A0A917ZPT1</accession>
<keyword evidence="2" id="KW-1185">Reference proteome</keyword>
<organism evidence="1 2">
    <name type="scientific">Marinobacterium nitratireducens</name>
    <dbReference type="NCBI Taxonomy" id="518897"/>
    <lineage>
        <taxon>Bacteria</taxon>
        <taxon>Pseudomonadati</taxon>
        <taxon>Pseudomonadota</taxon>
        <taxon>Gammaproteobacteria</taxon>
        <taxon>Oceanospirillales</taxon>
        <taxon>Oceanospirillaceae</taxon>
        <taxon>Marinobacterium</taxon>
    </lineage>
</organism>
<evidence type="ECO:0000313" key="2">
    <source>
        <dbReference type="Proteomes" id="UP000599578"/>
    </source>
</evidence>
<sequence>MFELKTSANTNRAKEALHAANGALDYGVQRYLLDEAWAGSETFQINGASVSVSATTSSGFASVVAEGESLDGTGHAKVREQYGSVPVFDPGKIPPVMANGTFDPNGNFTIIGNPNGAGDPNNPNNNTYLSAWTADTPVAGGTGSWQTCNVTEYLNSKATNAASAYSYYGGGEFIACESCSCTAAVAECTGDEFRTYLQCDDIIEGNTTDTFANTFNLLDVDGNPDPGAWQRIKSYAEPMTCAQIDGADVGAIFYGGARDGDFPIIWVDGDCTINGGTIASYDEPVIVVIHGDVTLSGNFRLWGIVFAFSDIYTETWGDPHPNDSPSTVLSVNGTGVVYGSLLTNGDVDLGAGTYTLYYSKSVLDNIGAGTSVLEIARKQGSWSDFDN</sequence>
<comment type="caution">
    <text evidence="1">The sequence shown here is derived from an EMBL/GenBank/DDBJ whole genome shotgun (WGS) entry which is preliminary data.</text>
</comment>
<evidence type="ECO:0000313" key="1">
    <source>
        <dbReference type="EMBL" id="GGO88245.1"/>
    </source>
</evidence>
<proteinExistence type="predicted"/>